<evidence type="ECO:0000259" key="7">
    <source>
        <dbReference type="Pfam" id="PF07715"/>
    </source>
</evidence>
<feature type="domain" description="TonB-dependent receptor-like beta-barrel" evidence="6">
    <location>
        <begin position="457"/>
        <end position="895"/>
    </location>
</feature>
<evidence type="ECO:0000256" key="5">
    <source>
        <dbReference type="SAM" id="SignalP"/>
    </source>
</evidence>
<accession>A0A5B7SZA5</accession>
<dbReference type="OrthoDB" id="9768470at2"/>
<keyword evidence="3" id="KW-0998">Cell outer membrane</keyword>
<dbReference type="Proteomes" id="UP000310017">
    <property type="component" value="Chromosome"/>
</dbReference>
<evidence type="ECO:0000256" key="2">
    <source>
        <dbReference type="ARBA" id="ARBA00023136"/>
    </source>
</evidence>
<feature type="domain" description="TonB-dependent receptor plug" evidence="7">
    <location>
        <begin position="138"/>
        <end position="232"/>
    </location>
</feature>
<dbReference type="PANTHER" id="PTHR40980">
    <property type="entry name" value="PLUG DOMAIN-CONTAINING PROTEIN"/>
    <property type="match status" value="1"/>
</dbReference>
<dbReference type="InterPro" id="IPR000531">
    <property type="entry name" value="Beta-barrel_TonB"/>
</dbReference>
<dbReference type="AlphaFoldDB" id="A0A5B7SZA5"/>
<proteinExistence type="inferred from homology"/>
<evidence type="ECO:0000259" key="6">
    <source>
        <dbReference type="Pfam" id="PF00593"/>
    </source>
</evidence>
<dbReference type="Pfam" id="PF07715">
    <property type="entry name" value="Plug"/>
    <property type="match status" value="1"/>
</dbReference>
<organism evidence="8 9">
    <name type="scientific">Aggregatimonas sangjinii</name>
    <dbReference type="NCBI Taxonomy" id="2583587"/>
    <lineage>
        <taxon>Bacteria</taxon>
        <taxon>Pseudomonadati</taxon>
        <taxon>Bacteroidota</taxon>
        <taxon>Flavobacteriia</taxon>
        <taxon>Flavobacteriales</taxon>
        <taxon>Flavobacteriaceae</taxon>
        <taxon>Aggregatimonas</taxon>
    </lineage>
</organism>
<feature type="signal peptide" evidence="5">
    <location>
        <begin position="1"/>
        <end position="19"/>
    </location>
</feature>
<dbReference type="PANTHER" id="PTHR40980:SF4">
    <property type="entry name" value="TONB-DEPENDENT RECEPTOR-LIKE BETA-BARREL DOMAIN-CONTAINING PROTEIN"/>
    <property type="match status" value="1"/>
</dbReference>
<dbReference type="Gene3D" id="2.40.170.20">
    <property type="entry name" value="TonB-dependent receptor, beta-barrel domain"/>
    <property type="match status" value="1"/>
</dbReference>
<gene>
    <name evidence="8" type="ORF">FGM00_16490</name>
</gene>
<name>A0A5B7SZA5_9FLAO</name>
<evidence type="ECO:0000256" key="3">
    <source>
        <dbReference type="ARBA" id="ARBA00023237"/>
    </source>
</evidence>
<dbReference type="GO" id="GO:0030246">
    <property type="term" value="F:carbohydrate binding"/>
    <property type="evidence" value="ECO:0007669"/>
    <property type="project" value="InterPro"/>
</dbReference>
<keyword evidence="5" id="KW-0732">Signal</keyword>
<dbReference type="Gene3D" id="2.170.130.10">
    <property type="entry name" value="TonB-dependent receptor, plug domain"/>
    <property type="match status" value="1"/>
</dbReference>
<keyword evidence="9" id="KW-1185">Reference proteome</keyword>
<evidence type="ECO:0000256" key="1">
    <source>
        <dbReference type="ARBA" id="ARBA00004442"/>
    </source>
</evidence>
<comment type="subcellular location">
    <subcellularLocation>
        <location evidence="1 4">Cell outer membrane</location>
    </subcellularLocation>
</comment>
<feature type="chain" id="PRO_5022914674" evidence="5">
    <location>
        <begin position="20"/>
        <end position="936"/>
    </location>
</feature>
<dbReference type="Gene3D" id="2.60.40.1120">
    <property type="entry name" value="Carboxypeptidase-like, regulatory domain"/>
    <property type="match status" value="1"/>
</dbReference>
<dbReference type="GO" id="GO:0009279">
    <property type="term" value="C:cell outer membrane"/>
    <property type="evidence" value="ECO:0007669"/>
    <property type="project" value="UniProtKB-SubCell"/>
</dbReference>
<keyword evidence="8" id="KW-0675">Receptor</keyword>
<dbReference type="InterPro" id="IPR012910">
    <property type="entry name" value="Plug_dom"/>
</dbReference>
<comment type="similarity">
    <text evidence="4">Belongs to the TonB-dependent receptor family.</text>
</comment>
<protein>
    <submittedName>
        <fullName evidence="8">TonB-dependent receptor</fullName>
    </submittedName>
</protein>
<dbReference type="InterPro" id="IPR036942">
    <property type="entry name" value="Beta-barrel_TonB_sf"/>
</dbReference>
<dbReference type="KEGG" id="asag:FGM00_16490"/>
<sequence>MMKKLIFSLLLLTAAHLGAQDTGSIAGTITDKELNNEPLPFANVLIQGTTKGTTSDFDGLYEIANLEPGTYVVIYSFLGYETVTIPDVTVEAGKVSTIDIPMAANAGVELEGVTVTTVARKDSEVALLLDQKKAIEIKESIGAQQLGKIGVSDVATATTKISGVSSSEASGDVFVRGLGDRYLSTTLNGLAVPSDDVEKKNIDLGLFPTRVIQNVSVSKTYASQNTADQASGTINILSRELSGSEELSFGVQTGVNSNVAQDGVFDNFKSSPNANNSNFGFYAQDRTTQQAITQQGWNTVKRDNPIDYAFNFVAGKKVTERLSVLVTGSHNTSHEYGQGVFRQYRSNFVDDTITDATNFRRNQVTSGLLDLTFFANEKNKLKSSTFFVNKLTDQVYEGGRNGEGTIFEESDPAEGLFQFIRDQNTKQTRLLVTQLLGNHTLGERNILSWAGGYNLVNADEPNRIRNEVNFDPDGNFVQLGRTGGFQQRKSSQEIDDTEFNGYVNDVLTILDEEEKAFKVELGINYRNKQRDFRSEFVGVEERATNVINPPSIDNIGSIFQQGNFDNGLLELNILQPDLYDGKLISQAAYVDFNYGFKKWNFDAGLRYQSDEINVGFDVGNFPGRIGETIKEYSNLYPSVNVKYDLNDKHGLRLAVSSTITLPEFKEIAPFEYVSQTGQITRGNPDLEASRNLNYDLKWEYFPSNGQLVSLAAFYKEISDPINKVQDRGSAGIFSYFNSGEKAEVYGLEAEGKIDLINPVMNDEDGSSSGYGLNLSANITRMWHTQDLKEVRDENGNFVRTFRYKGLTKTDLQGASDWIVNASLNFNTAGENAFSASLTANYASDKIFALGAPEIQSQSETFYNDAIIEKGFVALDAVLSKEIGAHWRVRLIGRNLLNPEIRRTQLVRPSTTDIETDRTVRSYTAGAQVRLGINYTF</sequence>
<dbReference type="InterPro" id="IPR013784">
    <property type="entry name" value="Carb-bd-like_fold"/>
</dbReference>
<reference evidence="8 9" key="1">
    <citation type="submission" date="2019-05" db="EMBL/GenBank/DDBJ databases">
        <title>Genome sequencing of F202Z8.</title>
        <authorList>
            <person name="Kwon Y.M."/>
        </authorList>
    </citation>
    <scope>NUCLEOTIDE SEQUENCE [LARGE SCALE GENOMIC DNA]</scope>
    <source>
        <strain evidence="8 9">F202Z8</strain>
    </source>
</reference>
<dbReference type="Pfam" id="PF00593">
    <property type="entry name" value="TonB_dep_Rec_b-barrel"/>
    <property type="match status" value="1"/>
</dbReference>
<keyword evidence="2 4" id="KW-0472">Membrane</keyword>
<dbReference type="SUPFAM" id="SSF56935">
    <property type="entry name" value="Porins"/>
    <property type="match status" value="1"/>
</dbReference>
<dbReference type="EMBL" id="CP040710">
    <property type="protein sequence ID" value="QCX02403.1"/>
    <property type="molecule type" value="Genomic_DNA"/>
</dbReference>
<evidence type="ECO:0000313" key="9">
    <source>
        <dbReference type="Proteomes" id="UP000310017"/>
    </source>
</evidence>
<dbReference type="Pfam" id="PF13620">
    <property type="entry name" value="CarboxypepD_reg"/>
    <property type="match status" value="1"/>
</dbReference>
<keyword evidence="4" id="KW-0798">TonB box</keyword>
<evidence type="ECO:0000256" key="4">
    <source>
        <dbReference type="RuleBase" id="RU003357"/>
    </source>
</evidence>
<evidence type="ECO:0000313" key="8">
    <source>
        <dbReference type="EMBL" id="QCX02403.1"/>
    </source>
</evidence>
<dbReference type="SUPFAM" id="SSF49452">
    <property type="entry name" value="Starch-binding domain-like"/>
    <property type="match status" value="1"/>
</dbReference>
<dbReference type="InterPro" id="IPR037066">
    <property type="entry name" value="Plug_dom_sf"/>
</dbReference>